<organism evidence="2 3">
    <name type="scientific">Mikania micrantha</name>
    <name type="common">bitter vine</name>
    <dbReference type="NCBI Taxonomy" id="192012"/>
    <lineage>
        <taxon>Eukaryota</taxon>
        <taxon>Viridiplantae</taxon>
        <taxon>Streptophyta</taxon>
        <taxon>Embryophyta</taxon>
        <taxon>Tracheophyta</taxon>
        <taxon>Spermatophyta</taxon>
        <taxon>Magnoliopsida</taxon>
        <taxon>eudicotyledons</taxon>
        <taxon>Gunneridae</taxon>
        <taxon>Pentapetalae</taxon>
        <taxon>asterids</taxon>
        <taxon>campanulids</taxon>
        <taxon>Asterales</taxon>
        <taxon>Asteraceae</taxon>
        <taxon>Asteroideae</taxon>
        <taxon>Heliantheae alliance</taxon>
        <taxon>Eupatorieae</taxon>
        <taxon>Mikania</taxon>
    </lineage>
</organism>
<evidence type="ECO:0000313" key="2">
    <source>
        <dbReference type="EMBL" id="KAD2393353.1"/>
    </source>
</evidence>
<sequence>MKMRRDMKTMRTPDIRLKTAGNSPFVIVAATVDKIAGEVTISNHGPVVHGRVRREAWKRASLLGLQFTRIAEKKKKKRIVLTAAPNITAVRCAAGDGEDEETGFKQGDREKGSRSTGSNKATEKKGSAGGEGLTIDGGQEVDDDGCKRRQGGGDSRRSSGSKDSRAVNRRFLG</sequence>
<reference evidence="2 3" key="1">
    <citation type="submission" date="2019-05" db="EMBL/GenBank/DDBJ databases">
        <title>Mikania micrantha, genome provides insights into the molecular mechanism of rapid growth.</title>
        <authorList>
            <person name="Liu B."/>
        </authorList>
    </citation>
    <scope>NUCLEOTIDE SEQUENCE [LARGE SCALE GENOMIC DNA]</scope>
    <source>
        <strain evidence="2">NLD-2019</strain>
        <tissue evidence="2">Leaf</tissue>
    </source>
</reference>
<evidence type="ECO:0000313" key="3">
    <source>
        <dbReference type="Proteomes" id="UP000326396"/>
    </source>
</evidence>
<evidence type="ECO:0000256" key="1">
    <source>
        <dbReference type="SAM" id="MobiDB-lite"/>
    </source>
</evidence>
<accession>A0A5N6LMB5</accession>
<keyword evidence="3" id="KW-1185">Reference proteome</keyword>
<protein>
    <submittedName>
        <fullName evidence="2">Uncharacterized protein</fullName>
    </submittedName>
</protein>
<feature type="compositionally biased region" description="Basic and acidic residues" evidence="1">
    <location>
        <begin position="154"/>
        <end position="166"/>
    </location>
</feature>
<gene>
    <name evidence="2" type="ORF">E3N88_40330</name>
</gene>
<proteinExistence type="predicted"/>
<feature type="compositionally biased region" description="Basic and acidic residues" evidence="1">
    <location>
        <begin position="102"/>
        <end position="113"/>
    </location>
</feature>
<feature type="region of interest" description="Disordered" evidence="1">
    <location>
        <begin position="92"/>
        <end position="173"/>
    </location>
</feature>
<dbReference type="EMBL" id="SZYD01000019">
    <property type="protein sequence ID" value="KAD2393353.1"/>
    <property type="molecule type" value="Genomic_DNA"/>
</dbReference>
<dbReference type="Proteomes" id="UP000326396">
    <property type="component" value="Linkage Group LG9"/>
</dbReference>
<comment type="caution">
    <text evidence="2">The sequence shown here is derived from an EMBL/GenBank/DDBJ whole genome shotgun (WGS) entry which is preliminary data.</text>
</comment>
<name>A0A5N6LMB5_9ASTR</name>
<dbReference type="AlphaFoldDB" id="A0A5N6LMB5"/>